<protein>
    <submittedName>
        <fullName evidence="2">Uncharacterized protein</fullName>
    </submittedName>
</protein>
<dbReference type="GeneID" id="18832283"/>
<dbReference type="AlphaFoldDB" id="K5WT19"/>
<dbReference type="Proteomes" id="UP000008493">
    <property type="component" value="Unassembled WGS sequence"/>
</dbReference>
<name>K5WT19_AGABU</name>
<evidence type="ECO:0000313" key="2">
    <source>
        <dbReference type="EMBL" id="EKM73687.1"/>
    </source>
</evidence>
<keyword evidence="3" id="KW-1185">Reference proteome</keyword>
<dbReference type="KEGG" id="abp:AGABI1DRAFT88336"/>
<dbReference type="RefSeq" id="XP_007335675.1">
    <property type="nucleotide sequence ID" value="XM_007335613.1"/>
</dbReference>
<evidence type="ECO:0000313" key="3">
    <source>
        <dbReference type="Proteomes" id="UP000008493"/>
    </source>
</evidence>
<dbReference type="GeneID" id="18832280"/>
<dbReference type="OrthoDB" id="2997340at2759"/>
<gene>
    <name evidence="2" type="ORF">AGABI1DRAFT_88336</name>
    <name evidence="1" type="ORF">AGABI1DRAFT_88350</name>
</gene>
<dbReference type="KEGG" id="abp:AGABI1DRAFT88350"/>
<accession>K5WT19</accession>
<reference evidence="2" key="2">
    <citation type="submission" date="2012-08" db="EMBL/GenBank/DDBJ databases">
        <title>The genome sequence of the button mushroom Agaricus bisporus reveals mechanisms governing adaptation to a humic-rich ecological niche.</title>
        <authorList>
            <consortium name="DOE Joint Genome Institute"/>
            <person name="Morin E."/>
            <person name="Kohler A."/>
            <person name="Baker A."/>
            <person name="Foulogne-Oriol M."/>
            <person name="Lombard V."/>
            <person name="Nagy L.G."/>
            <person name="Ohm R.A."/>
            <person name="Patyshakuliyeva A."/>
            <person name="Brun A."/>
            <person name="Aerts A.L."/>
            <person name="Bailey A.M."/>
            <person name="Billette C."/>
            <person name="Coutinho P.M."/>
            <person name="Deakin G."/>
            <person name="Doddapaneni H."/>
            <person name="Floudas D."/>
            <person name="Grimwood J."/>
            <person name="Hilden K."/>
            <person name="Kues U."/>
            <person name="LaButti K.M."/>
            <person name="Lapidus A."/>
            <person name="Lindquist E.A."/>
            <person name="Lucas S.M."/>
            <person name="Lundell T."/>
            <person name="Murat C."/>
            <person name="Riley R.W."/>
            <person name="Salamov A.A."/>
            <person name="Schmutz J."/>
            <person name="Subramanian V."/>
            <person name="Wosten H.A.B."/>
            <person name="Xu J."/>
            <person name="Eastwood D.C."/>
            <person name="Foster G.D."/>
            <person name="Sonnenberg A.S.M."/>
            <person name="Cullen D."/>
            <person name="de Vries R.P."/>
            <person name="Hibbett D.S."/>
            <person name="Henrissat B."/>
            <person name="Burton K.S."/>
            <person name="Kerrigan R.W."/>
            <person name="Challen M.P."/>
            <person name="Grigoriev I.V."/>
            <person name="Martin F."/>
        </authorList>
    </citation>
    <scope>NUCLEOTIDE SEQUENCE</scope>
    <source>
        <strain evidence="2">JB137-s8</strain>
    </source>
</reference>
<reference evidence="3" key="1">
    <citation type="journal article" date="2012" name="Proc. Natl. Acad. Sci. U.S.A.">
        <title>Genome sequence of the button mushroom Agaricus bisporus reveals mechanisms governing adaptation to a humic-rich ecological niche.</title>
        <authorList>
            <person name="Morin E."/>
            <person name="Kohler A."/>
            <person name="Baker A.R."/>
            <person name="Foulongne-Oriol M."/>
            <person name="Lombard V."/>
            <person name="Nagy L.G."/>
            <person name="Ohm R.A."/>
            <person name="Patyshakuliyeva A."/>
            <person name="Brun A."/>
            <person name="Aerts A.L."/>
            <person name="Bailey A.M."/>
            <person name="Billette C."/>
            <person name="Coutinho P.M."/>
            <person name="Deakin G."/>
            <person name="Doddapaneni H."/>
            <person name="Floudas D."/>
            <person name="Grimwood J."/>
            <person name="Hilden K."/>
            <person name="Kuees U."/>
            <person name="LaButti K.M."/>
            <person name="Lapidus A."/>
            <person name="Lindquist E.A."/>
            <person name="Lucas S.M."/>
            <person name="Murat C."/>
            <person name="Riley R.W."/>
            <person name="Salamov A.A."/>
            <person name="Schmutz J."/>
            <person name="Subramanian V."/>
            <person name="Woesten H.A.B."/>
            <person name="Xu J."/>
            <person name="Eastwood D.C."/>
            <person name="Foster G.D."/>
            <person name="Sonnenberg A.S."/>
            <person name="Cullen D."/>
            <person name="de Vries R.P."/>
            <person name="Lundell T."/>
            <person name="Hibbett D.S."/>
            <person name="Henrissat B."/>
            <person name="Burton K.S."/>
            <person name="Kerrigan R.W."/>
            <person name="Challen M.P."/>
            <person name="Grigoriev I.V."/>
            <person name="Martin F."/>
        </authorList>
    </citation>
    <scope>NUCLEOTIDE SEQUENCE [LARGE SCALE GENOMIC DNA]</scope>
    <source>
        <strain evidence="3">JB137-S8 / ATCC MYA-4627 / FGSC 10392</strain>
    </source>
</reference>
<dbReference type="HOGENOM" id="CLU_3105786_0_0_1"/>
<dbReference type="RefSeq" id="XP_007336145.1">
    <property type="nucleotide sequence ID" value="XM_007336083.1"/>
</dbReference>
<dbReference type="EMBL" id="JH972219">
    <property type="protein sequence ID" value="EKM73687.1"/>
    <property type="molecule type" value="Genomic_DNA"/>
</dbReference>
<dbReference type="InParanoid" id="K5WT19"/>
<sequence>MVPDDKVAHRHCVNCTASKREKRDHSATDRACPFWKHRFDRDWLRKQFPAK</sequence>
<proteinExistence type="predicted"/>
<dbReference type="EMBL" id="JH973274">
    <property type="protein sequence ID" value="EKM73216.1"/>
    <property type="molecule type" value="Genomic_DNA"/>
</dbReference>
<organism evidence="2 3">
    <name type="scientific">Agaricus bisporus var. burnettii (strain JB137-S8 / ATCC MYA-4627 / FGSC 10392)</name>
    <name type="common">White button mushroom</name>
    <dbReference type="NCBI Taxonomy" id="597362"/>
    <lineage>
        <taxon>Eukaryota</taxon>
        <taxon>Fungi</taxon>
        <taxon>Dikarya</taxon>
        <taxon>Basidiomycota</taxon>
        <taxon>Agaricomycotina</taxon>
        <taxon>Agaricomycetes</taxon>
        <taxon>Agaricomycetidae</taxon>
        <taxon>Agaricales</taxon>
        <taxon>Agaricineae</taxon>
        <taxon>Agaricaceae</taxon>
        <taxon>Agaricus</taxon>
    </lineage>
</organism>
<evidence type="ECO:0000313" key="1">
    <source>
        <dbReference type="EMBL" id="EKM73216.1"/>
    </source>
</evidence>